<feature type="domain" description="N-acetyltransferase" evidence="1">
    <location>
        <begin position="2"/>
        <end position="146"/>
    </location>
</feature>
<dbReference type="CDD" id="cd04301">
    <property type="entry name" value="NAT_SF"/>
    <property type="match status" value="1"/>
</dbReference>
<dbReference type="EMBL" id="FNCF01000003">
    <property type="protein sequence ID" value="SDG31826.1"/>
    <property type="molecule type" value="Genomic_DNA"/>
</dbReference>
<accession>A0A1G7T948</accession>
<dbReference type="Proteomes" id="UP000198863">
    <property type="component" value="Unassembled WGS sequence"/>
</dbReference>
<dbReference type="InterPro" id="IPR016181">
    <property type="entry name" value="Acyl_CoA_acyltransferase"/>
</dbReference>
<evidence type="ECO:0000259" key="1">
    <source>
        <dbReference type="PROSITE" id="PS51186"/>
    </source>
</evidence>
<evidence type="ECO:0000313" key="3">
    <source>
        <dbReference type="Proteomes" id="UP000198863"/>
    </source>
</evidence>
<organism evidence="2 3">
    <name type="scientific">Klenkia brasiliensis</name>
    <dbReference type="NCBI Taxonomy" id="333142"/>
    <lineage>
        <taxon>Bacteria</taxon>
        <taxon>Bacillati</taxon>
        <taxon>Actinomycetota</taxon>
        <taxon>Actinomycetes</taxon>
        <taxon>Geodermatophilales</taxon>
        <taxon>Geodermatophilaceae</taxon>
        <taxon>Klenkia</taxon>
    </lineage>
</organism>
<name>A0A1G7T948_9ACTN</name>
<dbReference type="PROSITE" id="PS51186">
    <property type="entry name" value="GNAT"/>
    <property type="match status" value="1"/>
</dbReference>
<dbReference type="Pfam" id="PF00583">
    <property type="entry name" value="Acetyltransf_1"/>
    <property type="match status" value="1"/>
</dbReference>
<dbReference type="InterPro" id="IPR000182">
    <property type="entry name" value="GNAT_dom"/>
</dbReference>
<dbReference type="Gene3D" id="3.40.630.30">
    <property type="match status" value="1"/>
</dbReference>
<evidence type="ECO:0000313" key="2">
    <source>
        <dbReference type="EMBL" id="SDG31826.1"/>
    </source>
</evidence>
<dbReference type="RefSeq" id="WP_165640244.1">
    <property type="nucleotide sequence ID" value="NZ_FNCF01000003.1"/>
</dbReference>
<keyword evidence="2" id="KW-0808">Transferase</keyword>
<proteinExistence type="predicted"/>
<dbReference type="GO" id="GO:0016747">
    <property type="term" value="F:acyltransferase activity, transferring groups other than amino-acyl groups"/>
    <property type="evidence" value="ECO:0007669"/>
    <property type="project" value="InterPro"/>
</dbReference>
<protein>
    <submittedName>
        <fullName evidence="2">Acetyltransferase (GNAT) family protein</fullName>
    </submittedName>
</protein>
<sequence length="283" mass="30389">MTEVRPWQPGDDLDGLLGAGADPLWVAQGHALHGEDRDGDRWRRTLVAVEDGEPVGAVTVARNRVHPGRWIVSIEVAPARRRRGLGTLLLDLARELRPDDRPLSAKVRPHRAGGAFARAAGARTYQHCECAQVRPEARASTALTLTERPVPDLGALLSAQYRWVHAAWSPLDEGMAGWLGGALAADVLSDLSAVSWAGGRPAALAVAFPGAPHLALLAETVDEHQLDGDRHLEAAVHRALTACAQAGVELVEFDGHVTDPHLHPLLQRLPRAGEDPLHLVEVS</sequence>
<dbReference type="SUPFAM" id="SSF55729">
    <property type="entry name" value="Acyl-CoA N-acyltransferases (Nat)"/>
    <property type="match status" value="1"/>
</dbReference>
<gene>
    <name evidence="2" type="ORF">SAMN05660324_2367</name>
</gene>
<keyword evidence="3" id="KW-1185">Reference proteome</keyword>
<reference evidence="3" key="1">
    <citation type="submission" date="2016-10" db="EMBL/GenBank/DDBJ databases">
        <authorList>
            <person name="Varghese N."/>
            <person name="Submissions S."/>
        </authorList>
    </citation>
    <scope>NUCLEOTIDE SEQUENCE [LARGE SCALE GENOMIC DNA]</scope>
    <source>
        <strain evidence="3">DSM 44526</strain>
    </source>
</reference>
<dbReference type="AlphaFoldDB" id="A0A1G7T948"/>